<dbReference type="PANTHER" id="PTHR34979">
    <property type="entry name" value="INNER MEMBRANE PROTEIN YGAZ"/>
    <property type="match status" value="1"/>
</dbReference>
<feature type="transmembrane region" description="Helical" evidence="8">
    <location>
        <begin position="208"/>
        <end position="226"/>
    </location>
</feature>
<dbReference type="PANTHER" id="PTHR34979:SF1">
    <property type="entry name" value="INNER MEMBRANE PROTEIN YGAZ"/>
    <property type="match status" value="1"/>
</dbReference>
<dbReference type="GO" id="GO:0005886">
    <property type="term" value="C:plasma membrane"/>
    <property type="evidence" value="ECO:0007669"/>
    <property type="project" value="UniProtKB-SubCell"/>
</dbReference>
<name>A0A829W234_9FIRM</name>
<evidence type="ECO:0000256" key="1">
    <source>
        <dbReference type="ARBA" id="ARBA00004651"/>
    </source>
</evidence>
<evidence type="ECO:0000256" key="8">
    <source>
        <dbReference type="SAM" id="Phobius"/>
    </source>
</evidence>
<dbReference type="GO" id="GO:1903785">
    <property type="term" value="P:L-valine transmembrane transport"/>
    <property type="evidence" value="ECO:0007669"/>
    <property type="project" value="TreeGrafter"/>
</dbReference>
<evidence type="ECO:0000313" key="9">
    <source>
        <dbReference type="EMBL" id="GEA36277.1"/>
    </source>
</evidence>
<evidence type="ECO:0000256" key="3">
    <source>
        <dbReference type="ARBA" id="ARBA00022448"/>
    </source>
</evidence>
<gene>
    <name evidence="9" type="ORF">Ccl03g_19900</name>
    <name evidence="10" type="ORF">G5B26_23365</name>
</gene>
<evidence type="ECO:0000256" key="5">
    <source>
        <dbReference type="ARBA" id="ARBA00022692"/>
    </source>
</evidence>
<keyword evidence="3" id="KW-0813">Transport</keyword>
<protein>
    <submittedName>
        <fullName evidence="9">Autotransporter</fullName>
    </submittedName>
    <submittedName>
        <fullName evidence="10">AzlC family ABC transporter permease</fullName>
    </submittedName>
</protein>
<feature type="transmembrane region" description="Helical" evidence="8">
    <location>
        <begin position="185"/>
        <end position="202"/>
    </location>
</feature>
<feature type="transmembrane region" description="Helical" evidence="8">
    <location>
        <begin position="46"/>
        <end position="66"/>
    </location>
</feature>
<dbReference type="EMBL" id="BJLB01000001">
    <property type="protein sequence ID" value="GEA36277.1"/>
    <property type="molecule type" value="Genomic_DNA"/>
</dbReference>
<keyword evidence="5 8" id="KW-0812">Transmembrane</keyword>
<proteinExistence type="inferred from homology"/>
<evidence type="ECO:0000313" key="10">
    <source>
        <dbReference type="EMBL" id="NSJ46444.1"/>
    </source>
</evidence>
<comment type="caution">
    <text evidence="9">The sequence shown here is derived from an EMBL/GenBank/DDBJ whole genome shotgun (WGS) entry which is preliminary data.</text>
</comment>
<reference evidence="10" key="3">
    <citation type="submission" date="2020-02" db="EMBL/GenBank/DDBJ databases">
        <authorList>
            <person name="Littmann E."/>
            <person name="Sorbara M."/>
        </authorList>
    </citation>
    <scope>NUCLEOTIDE SEQUENCE</scope>
    <source>
        <strain evidence="10">MSK.2.26</strain>
    </source>
</reference>
<evidence type="ECO:0000313" key="12">
    <source>
        <dbReference type="Proteomes" id="UP000719916"/>
    </source>
</evidence>
<dbReference type="RefSeq" id="WP_002586555.1">
    <property type="nucleotide sequence ID" value="NZ_AP031445.1"/>
</dbReference>
<evidence type="ECO:0000256" key="4">
    <source>
        <dbReference type="ARBA" id="ARBA00022475"/>
    </source>
</evidence>
<organism evidence="9 11">
    <name type="scientific">Enterocloster clostridioformis</name>
    <dbReference type="NCBI Taxonomy" id="1531"/>
    <lineage>
        <taxon>Bacteria</taxon>
        <taxon>Bacillati</taxon>
        <taxon>Bacillota</taxon>
        <taxon>Clostridia</taxon>
        <taxon>Lachnospirales</taxon>
        <taxon>Lachnospiraceae</taxon>
        <taxon>Enterocloster</taxon>
    </lineage>
</organism>
<comment type="subcellular location">
    <subcellularLocation>
        <location evidence="1">Cell membrane</location>
        <topology evidence="1">Multi-pass membrane protein</topology>
    </subcellularLocation>
</comment>
<dbReference type="Pfam" id="PF03591">
    <property type="entry name" value="AzlC"/>
    <property type="match status" value="1"/>
</dbReference>
<reference evidence="10 12" key="2">
    <citation type="journal article" date="2020" name="Cell Host Microbe">
        <title>Functional and Genomic Variation between Human-Derived Isolates of Lachnospiraceae Reveals Inter- and Intra-Species Diversity.</title>
        <authorList>
            <person name="Sorbara M.T."/>
            <person name="Littmann E.R."/>
            <person name="Fontana E."/>
            <person name="Moody T.U."/>
            <person name="Kohout C.E."/>
            <person name="Gjonbalaj M."/>
            <person name="Eaton V."/>
            <person name="Seok R."/>
            <person name="Leiner I.M."/>
            <person name="Pamer E.G."/>
        </authorList>
    </citation>
    <scope>NUCLEOTIDE SEQUENCE [LARGE SCALE GENOMIC DNA]</scope>
    <source>
        <strain evidence="10 12">MSK.2.26</strain>
    </source>
</reference>
<keyword evidence="7 8" id="KW-0472">Membrane</keyword>
<dbReference type="AlphaFoldDB" id="A0A829W234"/>
<dbReference type="Proteomes" id="UP000719916">
    <property type="component" value="Unassembled WGS sequence"/>
</dbReference>
<evidence type="ECO:0000256" key="7">
    <source>
        <dbReference type="ARBA" id="ARBA00023136"/>
    </source>
</evidence>
<feature type="transmembrane region" description="Helical" evidence="8">
    <location>
        <begin position="129"/>
        <end position="154"/>
    </location>
</feature>
<evidence type="ECO:0000256" key="2">
    <source>
        <dbReference type="ARBA" id="ARBA00010735"/>
    </source>
</evidence>
<accession>A0A829W234</accession>
<sequence length="241" mass="26053">MSEKKKSLQYLSGMHAAIPVILGFVPVGIAYAIMARQAGFSVLQTCGMSLAVFAGASQMMAVGMYIQGASIIAMILATFILNLRHLIMSVCVVNRMRKDTTKIKLLAAFGVTDESFAIFTTEKMEKCSAWFFLGLITVTYTSWNVGTLIGAVASDFLPEIVTASLGIALYAMFIGILIPNLTKNWRLGILVALTAICNSILTQFIKSSWALIVSTLICAFIGVFFVDLEPGGKEESIDGQH</sequence>
<dbReference type="InterPro" id="IPR011606">
    <property type="entry name" value="Brnchd-chn_aa_trnsp_permease"/>
</dbReference>
<keyword evidence="4" id="KW-1003">Cell membrane</keyword>
<feature type="transmembrane region" description="Helical" evidence="8">
    <location>
        <begin position="12"/>
        <end position="34"/>
    </location>
</feature>
<dbReference type="Proteomes" id="UP000315200">
    <property type="component" value="Unassembled WGS sequence"/>
</dbReference>
<keyword evidence="6 8" id="KW-1133">Transmembrane helix</keyword>
<evidence type="ECO:0000256" key="6">
    <source>
        <dbReference type="ARBA" id="ARBA00022989"/>
    </source>
</evidence>
<comment type="similarity">
    <text evidence="2">Belongs to the AzlC family.</text>
</comment>
<dbReference type="EMBL" id="JAAISW010000067">
    <property type="protein sequence ID" value="NSJ46444.1"/>
    <property type="molecule type" value="Genomic_DNA"/>
</dbReference>
<feature type="transmembrane region" description="Helical" evidence="8">
    <location>
        <begin position="72"/>
        <end position="93"/>
    </location>
</feature>
<feature type="transmembrane region" description="Helical" evidence="8">
    <location>
        <begin position="160"/>
        <end position="178"/>
    </location>
</feature>
<evidence type="ECO:0000313" key="11">
    <source>
        <dbReference type="Proteomes" id="UP000315200"/>
    </source>
</evidence>
<reference evidence="9 11" key="1">
    <citation type="submission" date="2019-06" db="EMBL/GenBank/DDBJ databases">
        <title>Draft genome sequence of [Clostridium] clostridioforme NBRC 113352.</title>
        <authorList>
            <person name="Miura T."/>
            <person name="Furukawa M."/>
            <person name="Shimamura M."/>
            <person name="Ohyama Y."/>
            <person name="Yamazoe A."/>
            <person name="Kawasaki H."/>
        </authorList>
    </citation>
    <scope>NUCLEOTIDE SEQUENCE [LARGE SCALE GENOMIC DNA]</scope>
    <source>
        <strain evidence="9 11">NBRC 113352</strain>
    </source>
</reference>